<evidence type="ECO:0000256" key="7">
    <source>
        <dbReference type="SAM" id="Coils"/>
    </source>
</evidence>
<feature type="coiled-coil region" evidence="7">
    <location>
        <begin position="24"/>
        <end position="58"/>
    </location>
</feature>
<evidence type="ECO:0000313" key="10">
    <source>
        <dbReference type="Proteomes" id="UP000538817"/>
    </source>
</evidence>
<evidence type="ECO:0000313" key="9">
    <source>
        <dbReference type="EMBL" id="NWX91645.1"/>
    </source>
</evidence>
<dbReference type="GO" id="GO:0060271">
    <property type="term" value="P:cilium assembly"/>
    <property type="evidence" value="ECO:0007669"/>
    <property type="project" value="TreeGrafter"/>
</dbReference>
<evidence type="ECO:0000256" key="2">
    <source>
        <dbReference type="ARBA" id="ARBA00022794"/>
    </source>
</evidence>
<dbReference type="Pfam" id="PF13870">
    <property type="entry name" value="CCDC113_CCDC96_CC"/>
    <property type="match status" value="1"/>
</dbReference>
<feature type="non-terminal residue" evidence="9">
    <location>
        <position position="1"/>
    </location>
</feature>
<reference evidence="9 10" key="1">
    <citation type="submission" date="2019-09" db="EMBL/GenBank/DDBJ databases">
        <title>Bird 10,000 Genomes (B10K) Project - Family phase.</title>
        <authorList>
            <person name="Zhang G."/>
        </authorList>
    </citation>
    <scope>NUCLEOTIDE SEQUENCE [LARGE SCALE GENOMIC DNA]</scope>
    <source>
        <strain evidence="9">B10K-MSB-04</strain>
    </source>
</reference>
<dbReference type="PANTHER" id="PTHR15654">
    <property type="entry name" value="COILED-COIL DOMAIN-CONTAINING PROTEIN 113-RELATED"/>
    <property type="match status" value="1"/>
</dbReference>
<protein>
    <recommendedName>
        <fullName evidence="6">Cilia- and flagella-associated protein 263</fullName>
    </recommendedName>
</protein>
<keyword evidence="3 7" id="KW-0175">Coiled coil</keyword>
<name>A0A7K7A648_9AVES</name>
<feature type="domain" description="CCDC113/CCDC96 coiled-coil" evidence="8">
    <location>
        <begin position="103"/>
        <end position="271"/>
    </location>
</feature>
<dbReference type="InterPro" id="IPR051885">
    <property type="entry name" value="CC_CF"/>
</dbReference>
<sequence>RSRLKSKSRGPSERFLGLTVEQKCELVERELEETKDEIQKIEEDSEQTLQDLEAAMEEADVWWAEVKKAISDFDKEISTLSQKKGGTVASEKLLRYLEERNHQRDLLKEKLRLKNDSLRSYKKKLQQQLRQKEHMGETFREVRFEQLQIRNMQYQEKIEEKNEELLQLKLTSGKTVQALNLYKRRLQDAMETSVCLTKDISQRKELLEKIERETVVVEEERAKAESLNKQLRRQLSDYRVPPVLRYVQEKMAISDLQNSLKAWERKVSIAEVSATGPSVHEPAAEVAVGPALCLPTCRHPRH</sequence>
<evidence type="ECO:0000256" key="4">
    <source>
        <dbReference type="ARBA" id="ARBA00023273"/>
    </source>
</evidence>
<dbReference type="Proteomes" id="UP000538817">
    <property type="component" value="Unassembled WGS sequence"/>
</dbReference>
<organism evidence="9 10">
    <name type="scientific">Nothoprocta pentlandii</name>
    <dbReference type="NCBI Taxonomy" id="2585814"/>
    <lineage>
        <taxon>Eukaryota</taxon>
        <taxon>Metazoa</taxon>
        <taxon>Chordata</taxon>
        <taxon>Craniata</taxon>
        <taxon>Vertebrata</taxon>
        <taxon>Euteleostomi</taxon>
        <taxon>Archelosauria</taxon>
        <taxon>Archosauria</taxon>
        <taxon>Dinosauria</taxon>
        <taxon>Saurischia</taxon>
        <taxon>Theropoda</taxon>
        <taxon>Coelurosauria</taxon>
        <taxon>Aves</taxon>
        <taxon>Palaeognathae</taxon>
        <taxon>Tinamiformes</taxon>
        <taxon>Tinamidae</taxon>
        <taxon>Nothoprocta</taxon>
    </lineage>
</organism>
<evidence type="ECO:0000259" key="8">
    <source>
        <dbReference type="Pfam" id="PF13870"/>
    </source>
</evidence>
<dbReference type="GO" id="GO:0005930">
    <property type="term" value="C:axoneme"/>
    <property type="evidence" value="ECO:0007669"/>
    <property type="project" value="TreeGrafter"/>
</dbReference>
<feature type="non-terminal residue" evidence="9">
    <location>
        <position position="302"/>
    </location>
</feature>
<keyword evidence="4" id="KW-0966">Cell projection</keyword>
<evidence type="ECO:0000256" key="5">
    <source>
        <dbReference type="ARBA" id="ARBA00044506"/>
    </source>
</evidence>
<gene>
    <name evidence="9" type="primary">Ccdc113</name>
    <name evidence="9" type="ORF">NOTPEN_R00773</name>
</gene>
<dbReference type="InterPro" id="IPR025254">
    <property type="entry name" value="CCDC113/CCDC96_CC"/>
</dbReference>
<comment type="subcellular location">
    <subcellularLocation>
        <location evidence="1">Cell projection</location>
        <location evidence="1">Cilium</location>
    </subcellularLocation>
</comment>
<dbReference type="AlphaFoldDB" id="A0A7K7A648"/>
<keyword evidence="10" id="KW-1185">Reference proteome</keyword>
<evidence type="ECO:0000256" key="6">
    <source>
        <dbReference type="ARBA" id="ARBA00044798"/>
    </source>
</evidence>
<proteinExistence type="inferred from homology"/>
<comment type="caution">
    <text evidence="9">The sequence shown here is derived from an EMBL/GenBank/DDBJ whole genome shotgun (WGS) entry which is preliminary data.</text>
</comment>
<dbReference type="PANTHER" id="PTHR15654:SF2">
    <property type="entry name" value="COILED-COIL DOMAIN-CONTAINING PROTEIN 113"/>
    <property type="match status" value="1"/>
</dbReference>
<feature type="coiled-coil region" evidence="7">
    <location>
        <begin position="108"/>
        <end position="171"/>
    </location>
</feature>
<feature type="coiled-coil region" evidence="7">
    <location>
        <begin position="203"/>
        <end position="273"/>
    </location>
</feature>
<dbReference type="EMBL" id="VZSG01000869">
    <property type="protein sequence ID" value="NWX91645.1"/>
    <property type="molecule type" value="Genomic_DNA"/>
</dbReference>
<accession>A0A7K7A648</accession>
<keyword evidence="2" id="KW-0970">Cilium biogenesis/degradation</keyword>
<evidence type="ECO:0000256" key="3">
    <source>
        <dbReference type="ARBA" id="ARBA00023054"/>
    </source>
</evidence>
<dbReference type="GO" id="GO:0036064">
    <property type="term" value="C:ciliary basal body"/>
    <property type="evidence" value="ECO:0007669"/>
    <property type="project" value="TreeGrafter"/>
</dbReference>
<comment type="similarity">
    <text evidence="5">Belongs to the CFAP263 family.</text>
</comment>
<evidence type="ECO:0000256" key="1">
    <source>
        <dbReference type="ARBA" id="ARBA00004138"/>
    </source>
</evidence>